<dbReference type="InterPro" id="IPR029063">
    <property type="entry name" value="SAM-dependent_MTases_sf"/>
</dbReference>
<dbReference type="Pfam" id="PF00891">
    <property type="entry name" value="Methyltransf_2"/>
    <property type="match status" value="1"/>
</dbReference>
<dbReference type="GO" id="GO:0046983">
    <property type="term" value="F:protein dimerization activity"/>
    <property type="evidence" value="ECO:0007669"/>
    <property type="project" value="InterPro"/>
</dbReference>
<comment type="caution">
    <text evidence="7">The sequence shown here is derived from an EMBL/GenBank/DDBJ whole genome shotgun (WGS) entry which is preliminary data.</text>
</comment>
<evidence type="ECO:0000256" key="2">
    <source>
        <dbReference type="ARBA" id="ARBA00022679"/>
    </source>
</evidence>
<keyword evidence="8" id="KW-1185">Reference proteome</keyword>
<feature type="domain" description="O-methyltransferase C-terminal" evidence="5">
    <location>
        <begin position="120"/>
        <end position="307"/>
    </location>
</feature>
<proteinExistence type="predicted"/>
<dbReference type="Pfam" id="PF08100">
    <property type="entry name" value="Dimerisation"/>
    <property type="match status" value="1"/>
</dbReference>
<dbReference type="GO" id="GO:0032259">
    <property type="term" value="P:methylation"/>
    <property type="evidence" value="ECO:0007669"/>
    <property type="project" value="UniProtKB-KW"/>
</dbReference>
<evidence type="ECO:0000256" key="3">
    <source>
        <dbReference type="ARBA" id="ARBA00022691"/>
    </source>
</evidence>
<dbReference type="PIRSF" id="PIRSF005739">
    <property type="entry name" value="O-mtase"/>
    <property type="match status" value="1"/>
</dbReference>
<evidence type="ECO:0000313" key="8">
    <source>
        <dbReference type="Proteomes" id="UP000306628"/>
    </source>
</evidence>
<dbReference type="InterPro" id="IPR036390">
    <property type="entry name" value="WH_DNA-bd_sf"/>
</dbReference>
<dbReference type="Gene3D" id="1.10.287.1350">
    <property type="match status" value="1"/>
</dbReference>
<feature type="domain" description="O-methyltransferase dimerisation" evidence="6">
    <location>
        <begin position="3"/>
        <end position="70"/>
    </location>
</feature>
<evidence type="ECO:0000256" key="1">
    <source>
        <dbReference type="ARBA" id="ARBA00022603"/>
    </source>
</evidence>
<dbReference type="CDD" id="cd02440">
    <property type="entry name" value="AdoMet_MTases"/>
    <property type="match status" value="1"/>
</dbReference>
<dbReference type="PANTHER" id="PTHR43712">
    <property type="entry name" value="PUTATIVE (AFU_ORTHOLOGUE AFUA_4G14580)-RELATED"/>
    <property type="match status" value="1"/>
</dbReference>
<evidence type="ECO:0000259" key="6">
    <source>
        <dbReference type="Pfam" id="PF08100"/>
    </source>
</evidence>
<dbReference type="InterPro" id="IPR012967">
    <property type="entry name" value="COMT_dimerisation"/>
</dbReference>
<keyword evidence="3" id="KW-0949">S-adenosyl-L-methionine</keyword>
<dbReference type="GO" id="GO:0008171">
    <property type="term" value="F:O-methyltransferase activity"/>
    <property type="evidence" value="ECO:0007669"/>
    <property type="project" value="InterPro"/>
</dbReference>
<dbReference type="PROSITE" id="PS51683">
    <property type="entry name" value="SAM_OMT_II"/>
    <property type="match status" value="1"/>
</dbReference>
<dbReference type="PANTHER" id="PTHR43712:SF2">
    <property type="entry name" value="O-METHYLTRANSFERASE CICE"/>
    <property type="match status" value="1"/>
</dbReference>
<evidence type="ECO:0000256" key="4">
    <source>
        <dbReference type="PIRSR" id="PIRSR005739-1"/>
    </source>
</evidence>
<dbReference type="SUPFAM" id="SSF46785">
    <property type="entry name" value="Winged helix' DNA-binding domain"/>
    <property type="match status" value="1"/>
</dbReference>
<accession>A0A5S4GU21</accession>
<dbReference type="Proteomes" id="UP000306628">
    <property type="component" value="Unassembled WGS sequence"/>
</dbReference>
<dbReference type="InterPro" id="IPR001077">
    <property type="entry name" value="COMT_C"/>
</dbReference>
<gene>
    <name evidence="7" type="ORF">ETD85_30860</name>
</gene>
<feature type="active site" description="Proton acceptor" evidence="4">
    <location>
        <position position="234"/>
    </location>
</feature>
<dbReference type="InterPro" id="IPR016461">
    <property type="entry name" value="COMT-like"/>
</dbReference>
<organism evidence="7 8">
    <name type="scientific">Nonomuraea zeae</name>
    <dbReference type="NCBI Taxonomy" id="1642303"/>
    <lineage>
        <taxon>Bacteria</taxon>
        <taxon>Bacillati</taxon>
        <taxon>Actinomycetota</taxon>
        <taxon>Actinomycetes</taxon>
        <taxon>Streptosporangiales</taxon>
        <taxon>Streptosporangiaceae</taxon>
        <taxon>Nonomuraea</taxon>
    </lineage>
</organism>
<dbReference type="Gene3D" id="3.40.50.150">
    <property type="entry name" value="Vaccinia Virus protein VP39"/>
    <property type="match status" value="1"/>
</dbReference>
<reference evidence="7 8" key="1">
    <citation type="submission" date="2019-05" db="EMBL/GenBank/DDBJ databases">
        <title>Draft genome sequence of Nonomuraea zeae DSM 100528.</title>
        <authorList>
            <person name="Saricaoglu S."/>
            <person name="Isik K."/>
        </authorList>
    </citation>
    <scope>NUCLEOTIDE SEQUENCE [LARGE SCALE GENOMIC DNA]</scope>
    <source>
        <strain evidence="7 8">DSM 100528</strain>
    </source>
</reference>
<evidence type="ECO:0000259" key="5">
    <source>
        <dbReference type="Pfam" id="PF00891"/>
    </source>
</evidence>
<dbReference type="Gene3D" id="1.10.10.10">
    <property type="entry name" value="Winged helix-like DNA-binding domain superfamily/Winged helix DNA-binding domain"/>
    <property type="match status" value="1"/>
</dbReference>
<evidence type="ECO:0000313" key="7">
    <source>
        <dbReference type="EMBL" id="TMR29920.1"/>
    </source>
</evidence>
<keyword evidence="2" id="KW-0808">Transferase</keyword>
<dbReference type="InterPro" id="IPR036388">
    <property type="entry name" value="WH-like_DNA-bd_sf"/>
</dbReference>
<keyword evidence="1" id="KW-0489">Methyltransferase</keyword>
<dbReference type="OrthoDB" id="3804952at2"/>
<dbReference type="SUPFAM" id="SSF53335">
    <property type="entry name" value="S-adenosyl-L-methionine-dependent methyltransferases"/>
    <property type="match status" value="1"/>
</dbReference>
<dbReference type="AlphaFoldDB" id="A0A5S4GU21"/>
<name>A0A5S4GU21_9ACTN</name>
<dbReference type="EMBL" id="VCKX01000110">
    <property type="protein sequence ID" value="TMR29920.1"/>
    <property type="molecule type" value="Genomic_DNA"/>
</dbReference>
<protein>
    <submittedName>
        <fullName evidence="7">Uncharacterized protein</fullName>
    </submittedName>
</protein>
<sequence length="327" mass="34879">MYTVLRAALQLSIIDLLAAAPRTLDDLAGAVAAATDLGRPDERLLARLMRALRHLGLVDLDVGGRYRLTADGEPLISDRDDSLAPAALIWGTDLWRDSAHLLHLTIARGVPVALDTYEVSSPYAYLHSRPAEGRLFNEFMRTRSHSVADALAAQDLSRFGSVADIGGGTGIVLARLLQRNPGLRGTLFELPEVAAEARQHLGELGLDAVTVVEGDMFADPLPPAELLLLCNVVHNYDDERAVKLLARVAELMTAGAELWIVDSIVEDDPVSSPTSGVALDVKMLTLFASGQERTLGDIGTLLGEAGLAVVRTGLLPHGLSLLVARPG</sequence>